<comment type="cofactor">
    <cofactor evidence="1">
        <name>FMN</name>
        <dbReference type="ChEBI" id="CHEBI:58210"/>
    </cofactor>
</comment>
<evidence type="ECO:0000256" key="4">
    <source>
        <dbReference type="ARBA" id="ARBA00005037"/>
    </source>
</evidence>
<dbReference type="OMA" id="AYFRTRP"/>
<evidence type="ECO:0000256" key="5">
    <source>
        <dbReference type="ARBA" id="ARBA00007301"/>
    </source>
</evidence>
<evidence type="ECO:0000256" key="2">
    <source>
        <dbReference type="ARBA" id="ARBA00003691"/>
    </source>
</evidence>
<sequence length="268" mass="30747">MKPGSVAAYWRVLVTSLCRVVPPVRPVGFRVVSGASGSDVMDLSSMRKRYRSDNEAFEEKHLVSLDPIVQFNDWFQEVTQCPAIEEPNAMCLATATRDGRPSARMVLLKGFGPDGFRFYTNRESRKGLDLETNPVASLLFYWEPFNRQVRIEGSVERLSEDETEKYFHSRPKSSQIGAVVSKQSQVIPDREYLRQKNAELEAEYKDKEVPKPPEWGGYIVRPSVIEFWQGQTNRLHDRIVFHKQEADKELGPWTHPGEGGWVYKRLAP</sequence>
<evidence type="ECO:0000256" key="8">
    <source>
        <dbReference type="ARBA" id="ARBA00022630"/>
    </source>
</evidence>
<dbReference type="SUPFAM" id="SSF50475">
    <property type="entry name" value="FMN-binding split barrel"/>
    <property type="match status" value="1"/>
</dbReference>
<comment type="pathway">
    <text evidence="4">Cofactor metabolism; pyridoxal 5'-phosphate salvage; pyridoxal 5'-phosphate from pyridoxine 5'-phosphate: step 1/1.</text>
</comment>
<dbReference type="NCBIfam" id="NF004231">
    <property type="entry name" value="PRK05679.1"/>
    <property type="match status" value="1"/>
</dbReference>
<feature type="domain" description="Pyridoxamine 5'-phosphate oxidase N-terminal" evidence="12">
    <location>
        <begin position="83"/>
        <end position="200"/>
    </location>
</feature>
<evidence type="ECO:0000256" key="6">
    <source>
        <dbReference type="ARBA" id="ARBA00011738"/>
    </source>
</evidence>
<evidence type="ECO:0000256" key="1">
    <source>
        <dbReference type="ARBA" id="ARBA00001917"/>
    </source>
</evidence>
<dbReference type="InterPro" id="IPR019576">
    <property type="entry name" value="Pyridoxamine_oxidase_dimer_C"/>
</dbReference>
<proteinExistence type="inferred from homology"/>
<comment type="subunit">
    <text evidence="6">Homodimer.</text>
</comment>
<evidence type="ECO:0000313" key="14">
    <source>
        <dbReference type="EMBL" id="OCT59955.1"/>
    </source>
</evidence>
<dbReference type="InterPro" id="IPR000659">
    <property type="entry name" value="Pyridox_Oxase"/>
</dbReference>
<keyword evidence="8" id="KW-0285">Flavoprotein</keyword>
<organism evidence="14 15">
    <name type="scientific">Xenopus laevis</name>
    <name type="common">African clawed frog</name>
    <dbReference type="NCBI Taxonomy" id="8355"/>
    <lineage>
        <taxon>Eukaryota</taxon>
        <taxon>Metazoa</taxon>
        <taxon>Chordata</taxon>
        <taxon>Craniata</taxon>
        <taxon>Vertebrata</taxon>
        <taxon>Euteleostomi</taxon>
        <taxon>Amphibia</taxon>
        <taxon>Batrachia</taxon>
        <taxon>Anura</taxon>
        <taxon>Pipoidea</taxon>
        <taxon>Pipidae</taxon>
        <taxon>Xenopodinae</taxon>
        <taxon>Xenopus</taxon>
        <taxon>Xenopus</taxon>
    </lineage>
</organism>
<keyword evidence="9" id="KW-0288">FMN</keyword>
<dbReference type="FunFam" id="2.30.110.10:FF:000005">
    <property type="entry name" value="NAD(P)H-hydrate epimerase"/>
    <property type="match status" value="1"/>
</dbReference>
<evidence type="ECO:0000259" key="12">
    <source>
        <dbReference type="Pfam" id="PF01243"/>
    </source>
</evidence>
<feature type="domain" description="Pyridoxine 5'-phosphate oxidase dimerisation C-terminal" evidence="13">
    <location>
        <begin position="215"/>
        <end position="268"/>
    </location>
</feature>
<comment type="pathway">
    <text evidence="3">Cofactor metabolism; pyridoxal 5'-phosphate salvage; pyridoxal 5'-phosphate from pyridoxamine 5'-phosphate: step 1/1.</text>
</comment>
<comment type="similarity">
    <text evidence="5">Belongs to the pyridoxamine 5'-phosphate oxidase family.</text>
</comment>
<dbReference type="InterPro" id="IPR019740">
    <property type="entry name" value="Pyridox_Oxase_CS"/>
</dbReference>
<evidence type="ECO:0000256" key="7">
    <source>
        <dbReference type="ARBA" id="ARBA00012801"/>
    </source>
</evidence>
<dbReference type="GO" id="GO:0010181">
    <property type="term" value="F:FMN binding"/>
    <property type="evidence" value="ECO:0007669"/>
    <property type="project" value="InterPro"/>
</dbReference>
<protein>
    <recommendedName>
        <fullName evidence="7">pyridoxal 5'-phosphate synthase</fullName>
        <ecNumber evidence="7">1.4.3.5</ecNumber>
    </recommendedName>
</protein>
<dbReference type="EC" id="1.4.3.5" evidence="7"/>
<evidence type="ECO:0000256" key="10">
    <source>
        <dbReference type="ARBA" id="ARBA00023002"/>
    </source>
</evidence>
<dbReference type="PANTHER" id="PTHR10851:SF0">
    <property type="entry name" value="PYRIDOXINE-5'-PHOSPHATE OXIDASE"/>
    <property type="match status" value="1"/>
</dbReference>
<dbReference type="EMBL" id="CM004483">
    <property type="protein sequence ID" value="OCT59955.1"/>
    <property type="molecule type" value="Genomic_DNA"/>
</dbReference>
<dbReference type="NCBIfam" id="TIGR00558">
    <property type="entry name" value="pdxH"/>
    <property type="match status" value="1"/>
</dbReference>
<dbReference type="PROSITE" id="PS01064">
    <property type="entry name" value="PYRIDOX_OXIDASE"/>
    <property type="match status" value="1"/>
</dbReference>
<dbReference type="GO" id="GO:0008615">
    <property type="term" value="P:pyridoxine biosynthetic process"/>
    <property type="evidence" value="ECO:0007669"/>
    <property type="project" value="UniProtKB-KW"/>
</dbReference>
<name>A0A974BST6_XENLA</name>
<dbReference type="Pfam" id="PF10590">
    <property type="entry name" value="PNP_phzG_C"/>
    <property type="match status" value="1"/>
</dbReference>
<dbReference type="AlphaFoldDB" id="A0A974BST6"/>
<dbReference type="Pfam" id="PF01243">
    <property type="entry name" value="PNPOx_N"/>
    <property type="match status" value="1"/>
</dbReference>
<evidence type="ECO:0000256" key="11">
    <source>
        <dbReference type="ARBA" id="ARBA00023096"/>
    </source>
</evidence>
<dbReference type="Proteomes" id="UP000694892">
    <property type="component" value="Chromosome 9_10S"/>
</dbReference>
<dbReference type="GO" id="GO:0004733">
    <property type="term" value="F:pyridoxamine phosphate oxidase activity"/>
    <property type="evidence" value="ECO:0007669"/>
    <property type="project" value="UniProtKB-EC"/>
</dbReference>
<evidence type="ECO:0000256" key="9">
    <source>
        <dbReference type="ARBA" id="ARBA00022643"/>
    </source>
</evidence>
<accession>A0A974BST6</accession>
<keyword evidence="11" id="KW-0664">Pyridoxine biosynthesis</keyword>
<keyword evidence="10" id="KW-0560">Oxidoreductase</keyword>
<reference evidence="15" key="1">
    <citation type="journal article" date="2016" name="Nature">
        <title>Genome evolution in the allotetraploid frog Xenopus laevis.</title>
        <authorList>
            <person name="Session A.M."/>
            <person name="Uno Y."/>
            <person name="Kwon T."/>
            <person name="Chapman J.A."/>
            <person name="Toyoda A."/>
            <person name="Takahashi S."/>
            <person name="Fukui A."/>
            <person name="Hikosaka A."/>
            <person name="Suzuki A."/>
            <person name="Kondo M."/>
            <person name="van Heeringen S.J."/>
            <person name="Quigley I."/>
            <person name="Heinz S."/>
            <person name="Ogino H."/>
            <person name="Ochi H."/>
            <person name="Hellsten U."/>
            <person name="Lyons J.B."/>
            <person name="Simakov O."/>
            <person name="Putnam N."/>
            <person name="Stites J."/>
            <person name="Kuroki Y."/>
            <person name="Tanaka T."/>
            <person name="Michiue T."/>
            <person name="Watanabe M."/>
            <person name="Bogdanovic O."/>
            <person name="Lister R."/>
            <person name="Georgiou G."/>
            <person name="Paranjpe S.S."/>
            <person name="van Kruijsbergen I."/>
            <person name="Shu S."/>
            <person name="Carlson J."/>
            <person name="Kinoshita T."/>
            <person name="Ohta Y."/>
            <person name="Mawaribuchi S."/>
            <person name="Jenkins J."/>
            <person name="Grimwood J."/>
            <person name="Schmutz J."/>
            <person name="Mitros T."/>
            <person name="Mozaffari S.V."/>
            <person name="Suzuki Y."/>
            <person name="Haramoto Y."/>
            <person name="Yamamoto T.S."/>
            <person name="Takagi C."/>
            <person name="Heald R."/>
            <person name="Miller K."/>
            <person name="Haudenschild C."/>
            <person name="Kitzman J."/>
            <person name="Nakayama T."/>
            <person name="Izutsu Y."/>
            <person name="Robert J."/>
            <person name="Fortriede J."/>
            <person name="Burns K."/>
            <person name="Lotay V."/>
            <person name="Karimi K."/>
            <person name="Yasuoka Y."/>
            <person name="Dichmann D.S."/>
            <person name="Flajnik M.F."/>
            <person name="Houston D.W."/>
            <person name="Shendure J."/>
            <person name="DuPasquier L."/>
            <person name="Vize P.D."/>
            <person name="Zorn A.M."/>
            <person name="Ito M."/>
            <person name="Marcotte E.M."/>
            <person name="Wallingford J.B."/>
            <person name="Ito Y."/>
            <person name="Asashima M."/>
            <person name="Ueno N."/>
            <person name="Matsuda Y."/>
            <person name="Veenstra G.J."/>
            <person name="Fujiyama A."/>
            <person name="Harland R.M."/>
            <person name="Taira M."/>
            <person name="Rokhsar D.S."/>
        </authorList>
    </citation>
    <scope>NUCLEOTIDE SEQUENCE [LARGE SCALE GENOMIC DNA]</scope>
    <source>
        <strain evidence="15">J</strain>
    </source>
</reference>
<dbReference type="PANTHER" id="PTHR10851">
    <property type="entry name" value="PYRIDOXINE-5-PHOSPHATE OXIDASE"/>
    <property type="match status" value="1"/>
</dbReference>
<dbReference type="InterPro" id="IPR011576">
    <property type="entry name" value="Pyridox_Oxase_N"/>
</dbReference>
<dbReference type="HAMAP" id="MF_01629">
    <property type="entry name" value="PdxH"/>
    <property type="match status" value="1"/>
</dbReference>
<evidence type="ECO:0000256" key="3">
    <source>
        <dbReference type="ARBA" id="ARBA00004738"/>
    </source>
</evidence>
<dbReference type="Gene3D" id="2.30.110.10">
    <property type="entry name" value="Electron Transport, Fmn-binding Protein, Chain A"/>
    <property type="match status" value="1"/>
</dbReference>
<evidence type="ECO:0000313" key="15">
    <source>
        <dbReference type="Proteomes" id="UP000694892"/>
    </source>
</evidence>
<comment type="function">
    <text evidence="2">Catalyzes the oxidation of either pyridoxine 5'-phosphate (PNP) or pyridoxamine 5'-phosphate (PMP) into pyridoxal 5'-phosphate (PLP).</text>
</comment>
<dbReference type="InterPro" id="IPR012349">
    <property type="entry name" value="Split_barrel_FMN-bd"/>
</dbReference>
<gene>
    <name evidence="14" type="ORF">XELAEV_18045974mg</name>
</gene>
<evidence type="ECO:0000259" key="13">
    <source>
        <dbReference type="Pfam" id="PF10590"/>
    </source>
</evidence>